<keyword evidence="3" id="KW-1185">Reference proteome</keyword>
<protein>
    <submittedName>
        <fullName evidence="2">Uncharacterized protein</fullName>
    </submittedName>
</protein>
<dbReference type="Gene3D" id="1.20.5.300">
    <property type="match status" value="1"/>
</dbReference>
<organism evidence="2 3">
    <name type="scientific">Stephanodiscus triporus</name>
    <dbReference type="NCBI Taxonomy" id="2934178"/>
    <lineage>
        <taxon>Eukaryota</taxon>
        <taxon>Sar</taxon>
        <taxon>Stramenopiles</taxon>
        <taxon>Ochrophyta</taxon>
        <taxon>Bacillariophyta</taxon>
        <taxon>Coscinodiscophyceae</taxon>
        <taxon>Thalassiosirophycidae</taxon>
        <taxon>Stephanodiscales</taxon>
        <taxon>Stephanodiscaceae</taxon>
        <taxon>Stephanodiscus</taxon>
    </lineage>
</organism>
<proteinExistence type="predicted"/>
<accession>A0ABD3Q1X9</accession>
<sequence length="315" mass="34949">MSSAEAPPTIMDENGNAPDAPTARMKVQVPRGDRRIVLSAIDNQINAAKIEWKEKNADEPPARVEFFVNCIERTGESLKRQIDSVTVDADEEIVEGALDSFRTRLLSTTRSSTSEDHDDGSLSSSSSVDDVDEEFEFEDDEIVDRDAHDHVKRLRAQAREVSSRVIAIREETMGRALDMTRRDLSELLRVHGFSEGADEQPEEGSDQVENANDKIMDSLNPMHAALQTLVSSLQNVDSALAEKLEALKDTIETIDSSVEKYQRLSQGDVSALSQMEKALLAIEHPEETAVHSLEEEAESHMNPDRKLARLLAGIL</sequence>
<dbReference type="Proteomes" id="UP001530315">
    <property type="component" value="Unassembled WGS sequence"/>
</dbReference>
<evidence type="ECO:0000313" key="2">
    <source>
        <dbReference type="EMBL" id="KAL3793461.1"/>
    </source>
</evidence>
<gene>
    <name evidence="2" type="ORF">ACHAW5_001636</name>
</gene>
<reference evidence="2 3" key="1">
    <citation type="submission" date="2024-10" db="EMBL/GenBank/DDBJ databases">
        <title>Updated reference genomes for cyclostephanoid diatoms.</title>
        <authorList>
            <person name="Roberts W.R."/>
            <person name="Alverson A.J."/>
        </authorList>
    </citation>
    <scope>NUCLEOTIDE SEQUENCE [LARGE SCALE GENOMIC DNA]</scope>
    <source>
        <strain evidence="2 3">AJA276-08</strain>
    </source>
</reference>
<dbReference type="AlphaFoldDB" id="A0ABD3Q1X9"/>
<name>A0ABD3Q1X9_9STRA</name>
<dbReference type="EMBL" id="JALLAZ020000511">
    <property type="protein sequence ID" value="KAL3793461.1"/>
    <property type="molecule type" value="Genomic_DNA"/>
</dbReference>
<feature type="region of interest" description="Disordered" evidence="1">
    <location>
        <begin position="1"/>
        <end position="23"/>
    </location>
</feature>
<evidence type="ECO:0000313" key="3">
    <source>
        <dbReference type="Proteomes" id="UP001530315"/>
    </source>
</evidence>
<evidence type="ECO:0000256" key="1">
    <source>
        <dbReference type="SAM" id="MobiDB-lite"/>
    </source>
</evidence>
<comment type="caution">
    <text evidence="2">The sequence shown here is derived from an EMBL/GenBank/DDBJ whole genome shotgun (WGS) entry which is preliminary data.</text>
</comment>
<feature type="region of interest" description="Disordered" evidence="1">
    <location>
        <begin position="108"/>
        <end position="131"/>
    </location>
</feature>